<sequence>MIIGFYAALFYQFVIGLESEDLAIYSGHSSRFIEFLKLYVFHCEQIN</sequence>
<accession>A0A330M907</accession>
<organism evidence="1 2">
    <name type="scientific">Shewanella benthica</name>
    <dbReference type="NCBI Taxonomy" id="43661"/>
    <lineage>
        <taxon>Bacteria</taxon>
        <taxon>Pseudomonadati</taxon>
        <taxon>Pseudomonadota</taxon>
        <taxon>Gammaproteobacteria</taxon>
        <taxon>Alteromonadales</taxon>
        <taxon>Shewanellaceae</taxon>
        <taxon>Shewanella</taxon>
    </lineage>
</organism>
<proteinExistence type="predicted"/>
<dbReference type="KEGG" id="sbk:SHEWBE_2324"/>
<dbReference type="EMBL" id="LS483452">
    <property type="protein sequence ID" value="SQH76287.1"/>
    <property type="molecule type" value="Genomic_DNA"/>
</dbReference>
<evidence type="ECO:0000313" key="2">
    <source>
        <dbReference type="Proteomes" id="UP000250123"/>
    </source>
</evidence>
<evidence type="ECO:0000313" key="1">
    <source>
        <dbReference type="EMBL" id="SQH76287.1"/>
    </source>
</evidence>
<dbReference type="Proteomes" id="UP000250123">
    <property type="component" value="Chromosome SHEWBE"/>
</dbReference>
<protein>
    <submittedName>
        <fullName evidence="1">Uncharacterized protein</fullName>
    </submittedName>
</protein>
<gene>
    <name evidence="1" type="ORF">SHEWBE_2324</name>
</gene>
<dbReference type="AlphaFoldDB" id="A0A330M907"/>
<name>A0A330M907_9GAMM</name>
<reference evidence="2" key="1">
    <citation type="submission" date="2018-06" db="EMBL/GenBank/DDBJ databases">
        <authorList>
            <person name="Cea G.-C."/>
            <person name="William W."/>
        </authorList>
    </citation>
    <scope>NUCLEOTIDE SEQUENCE [LARGE SCALE GENOMIC DNA]</scope>
    <source>
        <strain evidence="2">DB21MT-2</strain>
    </source>
</reference>